<keyword evidence="3" id="KW-1185">Reference proteome</keyword>
<feature type="signal peptide" evidence="1">
    <location>
        <begin position="1"/>
        <end position="20"/>
    </location>
</feature>
<proteinExistence type="predicted"/>
<keyword evidence="1" id="KW-0732">Signal</keyword>
<dbReference type="AlphaFoldDB" id="A0A2X0VLL3"/>
<name>A0A2X0VLL3_9GAMM</name>
<feature type="chain" id="PRO_5016100525" evidence="1">
    <location>
        <begin position="21"/>
        <end position="133"/>
    </location>
</feature>
<sequence length="133" mass="14988">MKKLALAALCAVFVTSQACANVFITVKNESTEDCSVAFHARIDKTKWLTVGWYVFASGEEAPVILDKVNDIHDVFVYHDCPRSIKPEDETKKAWVLENRKFIDEVSREKESGYVEKIFVRLAGDKFIISGPSS</sequence>
<accession>A0A2X0VLL3</accession>
<evidence type="ECO:0000313" key="2">
    <source>
        <dbReference type="EMBL" id="SPT70358.1"/>
    </source>
</evidence>
<dbReference type="PROSITE" id="PS51257">
    <property type="entry name" value="PROKAR_LIPOPROTEIN"/>
    <property type="match status" value="1"/>
</dbReference>
<dbReference type="EMBL" id="UAPV01000001">
    <property type="protein sequence ID" value="SPT70358.1"/>
    <property type="molecule type" value="Genomic_DNA"/>
</dbReference>
<evidence type="ECO:0000313" key="3">
    <source>
        <dbReference type="Proteomes" id="UP000250086"/>
    </source>
</evidence>
<dbReference type="Proteomes" id="UP000250086">
    <property type="component" value="Unassembled WGS sequence"/>
</dbReference>
<dbReference type="OrthoDB" id="7061007at2"/>
<organism evidence="2 3">
    <name type="scientific">Anaerobiospirillum thomasii</name>
    <dbReference type="NCBI Taxonomy" id="179995"/>
    <lineage>
        <taxon>Bacteria</taxon>
        <taxon>Pseudomonadati</taxon>
        <taxon>Pseudomonadota</taxon>
        <taxon>Gammaproteobacteria</taxon>
        <taxon>Aeromonadales</taxon>
        <taxon>Succinivibrionaceae</taxon>
        <taxon>Anaerobiospirillum</taxon>
    </lineage>
</organism>
<reference evidence="2 3" key="1">
    <citation type="submission" date="2018-06" db="EMBL/GenBank/DDBJ databases">
        <authorList>
            <consortium name="Pathogen Informatics"/>
            <person name="Doyle S."/>
        </authorList>
    </citation>
    <scope>NUCLEOTIDE SEQUENCE [LARGE SCALE GENOMIC DNA]</scope>
    <source>
        <strain evidence="2 3">NCTC13093</strain>
    </source>
</reference>
<evidence type="ECO:0000256" key="1">
    <source>
        <dbReference type="SAM" id="SignalP"/>
    </source>
</evidence>
<gene>
    <name evidence="2" type="ORF">NCTC13093_01773</name>
</gene>
<protein>
    <submittedName>
        <fullName evidence="2">Uncharacterized protein</fullName>
    </submittedName>
</protein>
<dbReference type="RefSeq" id="WP_113744440.1">
    <property type="nucleotide sequence ID" value="NZ_UAPU01000005.1"/>
</dbReference>